<reference evidence="1 2" key="1">
    <citation type="submission" date="2024-08" db="EMBL/GenBank/DDBJ databases">
        <authorList>
            <person name="Cucini C."/>
            <person name="Frati F."/>
        </authorList>
    </citation>
    <scope>NUCLEOTIDE SEQUENCE [LARGE SCALE GENOMIC DNA]</scope>
</reference>
<proteinExistence type="predicted"/>
<dbReference type="Proteomes" id="UP001642540">
    <property type="component" value="Unassembled WGS sequence"/>
</dbReference>
<name>A0ABP1R614_9HEXA</name>
<dbReference type="EMBL" id="CAXLJM020000060">
    <property type="protein sequence ID" value="CAL8119461.1"/>
    <property type="molecule type" value="Genomic_DNA"/>
</dbReference>
<evidence type="ECO:0000313" key="1">
    <source>
        <dbReference type="EMBL" id="CAL8119461.1"/>
    </source>
</evidence>
<comment type="caution">
    <text evidence="1">The sequence shown here is derived from an EMBL/GenBank/DDBJ whole genome shotgun (WGS) entry which is preliminary data.</text>
</comment>
<sequence length="70" mass="7917">MKLLILRFKKGPKVSTPHPLKSTDSVSHCVHKIKMTYQKAEQSPGGALKRLVVCHSTCEVYRITLTETEH</sequence>
<organism evidence="1 2">
    <name type="scientific">Orchesella dallaii</name>
    <dbReference type="NCBI Taxonomy" id="48710"/>
    <lineage>
        <taxon>Eukaryota</taxon>
        <taxon>Metazoa</taxon>
        <taxon>Ecdysozoa</taxon>
        <taxon>Arthropoda</taxon>
        <taxon>Hexapoda</taxon>
        <taxon>Collembola</taxon>
        <taxon>Entomobryomorpha</taxon>
        <taxon>Entomobryoidea</taxon>
        <taxon>Orchesellidae</taxon>
        <taxon>Orchesellinae</taxon>
        <taxon>Orchesella</taxon>
    </lineage>
</organism>
<evidence type="ECO:0000313" key="2">
    <source>
        <dbReference type="Proteomes" id="UP001642540"/>
    </source>
</evidence>
<protein>
    <submittedName>
        <fullName evidence="1">Uncharacterized protein</fullName>
    </submittedName>
</protein>
<accession>A0ABP1R614</accession>
<gene>
    <name evidence="1" type="ORF">ODALV1_LOCUS18561</name>
</gene>
<keyword evidence="2" id="KW-1185">Reference proteome</keyword>